<feature type="compositionally biased region" description="Gly residues" evidence="2">
    <location>
        <begin position="590"/>
        <end position="603"/>
    </location>
</feature>
<dbReference type="GO" id="GO:0016301">
    <property type="term" value="F:kinase activity"/>
    <property type="evidence" value="ECO:0007669"/>
    <property type="project" value="UniProtKB-KW"/>
</dbReference>
<dbReference type="InterPro" id="IPR031446">
    <property type="entry name" value="PCM1_C"/>
</dbReference>
<name>W4VRE1_9DIPT</name>
<feature type="coiled-coil region" evidence="1">
    <location>
        <begin position="229"/>
        <end position="285"/>
    </location>
</feature>
<feature type="compositionally biased region" description="Pro residues" evidence="2">
    <location>
        <begin position="492"/>
        <end position="504"/>
    </location>
</feature>
<keyword evidence="4" id="KW-0418">Kinase</keyword>
<feature type="region of interest" description="Disordered" evidence="2">
    <location>
        <begin position="560"/>
        <end position="621"/>
    </location>
</feature>
<feature type="compositionally biased region" description="Low complexity" evidence="2">
    <location>
        <begin position="884"/>
        <end position="894"/>
    </location>
</feature>
<sequence length="1695" mass="189402">TTNLISSVQSDNSNGPRPQSVQSINTGNSSTPIQTPSYDEIQAKLNSHGLNMQNLKDQQLQLLRLQQNARQQLHEMEQIRNQSNQLNLNNLDSVEQVQDNVSNLMDRMKVLSTFIQNQHELGSLLGENNDDLLTEQLLLQNKFHDLRNKKQQMCDLVTELQGMNLESNRKFATADTDGASGGVNMNGTPSRVIPIDMERNVPIELTNVPASAANVAAATRTFTQNHLNSEALANHKENIENEHDEEDEDDAAEADSQIANTAVIINEKINEISAMKSQLRRLKEMMDTVKLIEMKTGDVDDDDEPEANNIESNENSRSPSVVSQLSDQQQNEATESVSDPQREHLNERVEALHAMTRDLREQAKSIAQERDRLKTAQGELKHRRNNVAELQQQAANSAEKITNHAASLAALSSSTANPVLNYNPGPKERQQMVLKAELEAKRKELENIEKMTENIKKYAASSQRNNMVTANSQKISASVSSLDSPRSNTQQPPAPPPVIPPPPVNNNSKDSADSGVTDIFANVPMESGSLQSGSTRSLNMVPPMPEICNRHDLKYRKLFYPQQSDNPETETTSRDRSPWPHFYAGNSLGNAGGTGTAIGGAPGGPSSSNTGPHSPHFHPYAGSDIQQNFSYHYPPAYANLLSSSHHMTNPATAAADPLVFQHFMQTQQMLMNSITQCNQLLWIQQREINNLNNAVLLLQERILNSGTNSILAGNVDNNTQTVQLRAESTPPNNISNSNNNNSLYNRARSEQPINMQSSSSLYQSQNYNSNTAANFQQSVSTQFPSNTPFSPSSPILGHPPLPPHQQINLNTPPLNIRNNNFNSNTSSNHRNFRNLRHVNVNTANNAIYEQQSTGSYYQQQQQHHQQHQNEQINANNFINLNQQHHQQQQLNQHQSHNESVNNYQQAPPIPSHQQSNINNCNLLNNNQSTTPFPLTGGNNLNLHTQNNLNTSSNSNNNNNNNNNINNANNNNSSSNTNNNNLLQNNLNYQQTQQQPALNNQVLPGNRANNYWDNFRSYSRQNLLSTTSCKSNEDSCSYTTNNINNQIQRNNSNINNYNNNILENNVTNPKYQSNFINRINSLNNVNHLNANEIINSAHQHLHQQQQQQQQPQSQLPEQIYLQSHQQQQHQQQQQQQSHHQSEQQQQQQLLNQSNSFDFSELQFHTNPINMVGFVHKSHPVKSSCNKKYPLRYRMHGECDNLGAYSMSESTSDLNLATTSTHQHDSKSTSKLFEALKENVYQEVKNLITANESRPHFLIQLFRELQLISSDPLRQRTLQSIQDLYKCYIESTIMEENHHHGSNNLLTSNIGNIANSNTSNLNINNSMNAGDLESSQYDISNSEIELSQRTTSFNTNNNVGLTERVVFNINTTNNNLRQLQHAEYEFSPSLQSTPLLTNSTPTLSTTTTTTTHNNVNSSDLIHIPNSEVINLIMNDIVSVINSVDYLNDSVLFKIIELICRHTTNHAQSSNTNVINKDEFLRHLNSWNRTDKDEFISNLENYLNNLLLCSSSSMAAMSNSNSINAQQQQQLNQSTVSDTATSANNTFTASEGTASTLNLSENNPTPSATVYQINYNNNNTNNDNIDVVAVVENSNSNNNIEQDSNSFSNSTTYDLAEADQICDLEMSASGPSVGGGAENMLNFPLQSQSSNLNSTSIQQQQSSNNNNNGNSLSGSNGDRNLQNDSIEVCEFTLNLDKN</sequence>
<feature type="region of interest" description="Disordered" evidence="2">
    <location>
        <begin position="884"/>
        <end position="982"/>
    </location>
</feature>
<feature type="region of interest" description="Disordered" evidence="2">
    <location>
        <begin position="294"/>
        <end position="343"/>
    </location>
</feature>
<proteinExistence type="evidence at transcript level"/>
<evidence type="ECO:0000259" key="3">
    <source>
        <dbReference type="Pfam" id="PF15717"/>
    </source>
</evidence>
<feature type="compositionally biased region" description="Low complexity" evidence="2">
    <location>
        <begin position="1642"/>
        <end position="1674"/>
    </location>
</feature>
<protein>
    <submittedName>
        <fullName evidence="4">Putative cdc7 family protein kinase</fullName>
    </submittedName>
</protein>
<evidence type="ECO:0000313" key="4">
    <source>
        <dbReference type="EMBL" id="JAB56370.1"/>
    </source>
</evidence>
<keyword evidence="1" id="KW-0175">Coiled coil</keyword>
<dbReference type="Pfam" id="PF15717">
    <property type="entry name" value="PCM1_C"/>
    <property type="match status" value="1"/>
</dbReference>
<accession>W4VRE1</accession>
<feature type="non-terminal residue" evidence="4">
    <location>
        <position position="1"/>
    </location>
</feature>
<feature type="region of interest" description="Disordered" evidence="2">
    <location>
        <begin position="1120"/>
        <end position="1148"/>
    </location>
</feature>
<reference evidence="4" key="1">
    <citation type="journal article" date="2014" name="Insect Biochem. Mol. Biol.">
        <title>An insight into the sialome of the frog biting fly, Corethrella appendiculata.</title>
        <authorList>
            <person name="Ribeiro J.M.C."/>
            <person name="Chagas A.C."/>
            <person name="Pham V.M."/>
            <person name="Lounibos L.P."/>
            <person name="Calvo E."/>
        </authorList>
    </citation>
    <scope>NUCLEOTIDE SEQUENCE</scope>
    <source>
        <tissue evidence="4">Salivary glands</tissue>
    </source>
</reference>
<feature type="region of interest" description="Disordered" evidence="2">
    <location>
        <begin position="1624"/>
        <end position="1680"/>
    </location>
</feature>
<keyword evidence="4" id="KW-0808">Transferase</keyword>
<evidence type="ECO:0000256" key="1">
    <source>
        <dbReference type="SAM" id="Coils"/>
    </source>
</evidence>
<feature type="region of interest" description="Disordered" evidence="2">
    <location>
        <begin position="1"/>
        <end position="35"/>
    </location>
</feature>
<dbReference type="EMBL" id="GANO01003501">
    <property type="protein sequence ID" value="JAB56370.1"/>
    <property type="molecule type" value="mRNA"/>
</dbReference>
<feature type="compositionally biased region" description="Polar residues" evidence="2">
    <location>
        <begin position="1548"/>
        <end position="1564"/>
    </location>
</feature>
<feature type="compositionally biased region" description="Polar residues" evidence="2">
    <location>
        <begin position="473"/>
        <end position="491"/>
    </location>
</feature>
<evidence type="ECO:0000256" key="2">
    <source>
        <dbReference type="SAM" id="MobiDB-lite"/>
    </source>
</evidence>
<feature type="compositionally biased region" description="Polar residues" evidence="2">
    <location>
        <begin position="561"/>
        <end position="570"/>
    </location>
</feature>
<feature type="region of interest" description="Disordered" evidence="2">
    <location>
        <begin position="473"/>
        <end position="515"/>
    </location>
</feature>
<feature type="domain" description="Pericentriolar material 1 protein C-terminal" evidence="3">
    <location>
        <begin position="1229"/>
        <end position="1350"/>
    </location>
</feature>
<feature type="coiled-coil region" evidence="1">
    <location>
        <begin position="431"/>
        <end position="461"/>
    </location>
</feature>
<feature type="coiled-coil region" evidence="1">
    <location>
        <begin position="38"/>
        <end position="89"/>
    </location>
</feature>
<feature type="compositionally biased region" description="Low complexity" evidence="2">
    <location>
        <begin position="1120"/>
        <end position="1147"/>
    </location>
</feature>
<feature type="compositionally biased region" description="Low complexity" evidence="2">
    <location>
        <begin position="916"/>
        <end position="926"/>
    </location>
</feature>
<organism evidence="4">
    <name type="scientific">Corethrella appendiculata</name>
    <dbReference type="NCBI Taxonomy" id="1370023"/>
    <lineage>
        <taxon>Eukaryota</taxon>
        <taxon>Metazoa</taxon>
        <taxon>Ecdysozoa</taxon>
        <taxon>Arthropoda</taxon>
        <taxon>Hexapoda</taxon>
        <taxon>Insecta</taxon>
        <taxon>Pterygota</taxon>
        <taxon>Neoptera</taxon>
        <taxon>Endopterygota</taxon>
        <taxon>Diptera</taxon>
        <taxon>Nematocera</taxon>
        <taxon>Culicoidea</taxon>
        <taxon>Chaoboridae</taxon>
        <taxon>Corethrella</taxon>
    </lineage>
</organism>
<feature type="compositionally biased region" description="Low complexity" evidence="2">
    <location>
        <begin position="938"/>
        <end position="982"/>
    </location>
</feature>
<feature type="compositionally biased region" description="Polar residues" evidence="2">
    <location>
        <begin position="309"/>
        <end position="339"/>
    </location>
</feature>
<feature type="compositionally biased region" description="Polar residues" evidence="2">
    <location>
        <begin position="898"/>
        <end position="915"/>
    </location>
</feature>
<feature type="region of interest" description="Disordered" evidence="2">
    <location>
        <begin position="1548"/>
        <end position="1572"/>
    </location>
</feature>